<dbReference type="NCBIfam" id="TIGR00481">
    <property type="entry name" value="YbhB/YbcL family Raf kinase inhibitor-like protein"/>
    <property type="match status" value="1"/>
</dbReference>
<name>A0A151G544_LACPN</name>
<dbReference type="PANTHER" id="PTHR30289">
    <property type="entry name" value="UNCHARACTERIZED PROTEIN YBCL-RELATED"/>
    <property type="match status" value="1"/>
</dbReference>
<dbReference type="AlphaFoldDB" id="A0A151G544"/>
<evidence type="ECO:0000313" key="2">
    <source>
        <dbReference type="EMBL" id="QQM61483.1"/>
    </source>
</evidence>
<accession>A0A151G544</accession>
<evidence type="ECO:0000313" key="3">
    <source>
        <dbReference type="Proteomes" id="UP000094892"/>
    </source>
</evidence>
<dbReference type="Pfam" id="PF01161">
    <property type="entry name" value="PBP"/>
    <property type="match status" value="1"/>
</dbReference>
<proteinExistence type="predicted"/>
<dbReference type="PATRIC" id="fig|1590.152.peg.2627"/>
<dbReference type="GO" id="GO:0004860">
    <property type="term" value="F:protein kinase inhibitor activity"/>
    <property type="evidence" value="ECO:0007669"/>
    <property type="project" value="UniProtKB-KW"/>
</dbReference>
<reference evidence="2 4" key="2">
    <citation type="submission" date="2020-12" db="EMBL/GenBank/DDBJ databases">
        <title>Whole genome sequencing of Lactobacillus plantarum PC518.</title>
        <authorList>
            <person name="Guo Q."/>
        </authorList>
    </citation>
    <scope>NUCLEOTIDE SEQUENCE [LARGE SCALE GENOMIC DNA]</scope>
    <source>
        <strain evidence="2 4">PC518</strain>
    </source>
</reference>
<dbReference type="Proteomes" id="UP000094892">
    <property type="component" value="Unassembled WGS sequence"/>
</dbReference>
<dbReference type="PANTHER" id="PTHR30289:SF1">
    <property type="entry name" value="PEBP (PHOSPHATIDYLETHANOLAMINE-BINDING PROTEIN) FAMILY PROTEIN"/>
    <property type="match status" value="1"/>
</dbReference>
<dbReference type="Proteomes" id="UP000595466">
    <property type="component" value="Chromosome"/>
</dbReference>
<evidence type="ECO:0000313" key="1">
    <source>
        <dbReference type="EMBL" id="ODO62723.1"/>
    </source>
</evidence>
<dbReference type="EMBL" id="MCOL01000001">
    <property type="protein sequence ID" value="ODO62723.1"/>
    <property type="molecule type" value="Genomic_DNA"/>
</dbReference>
<protein>
    <submittedName>
        <fullName evidence="2">YbhB/YbcL family Raf kinase inhibitor-like protein</fullName>
    </submittedName>
</protein>
<dbReference type="Gene3D" id="3.90.280.10">
    <property type="entry name" value="PEBP-like"/>
    <property type="match status" value="1"/>
</dbReference>
<dbReference type="EMBL" id="CP066817">
    <property type="protein sequence ID" value="QQM61483.1"/>
    <property type="molecule type" value="Genomic_DNA"/>
</dbReference>
<keyword evidence="2" id="KW-0649">Protein kinase inhibitor</keyword>
<dbReference type="GeneID" id="77216189"/>
<reference evidence="1 3" key="1">
    <citation type="submission" date="2016-08" db="EMBL/GenBank/DDBJ databases">
        <title>Genome sequencing of Lactobacillus plantarum JSA22, isolated from fermented soybean paste.</title>
        <authorList>
            <person name="Choi H.S."/>
        </authorList>
    </citation>
    <scope>NUCLEOTIDE SEQUENCE [LARGE SCALE GENOMIC DNA]</scope>
    <source>
        <strain evidence="1 3">JSA22</strain>
    </source>
</reference>
<organism evidence="1 3">
    <name type="scientific">Lactiplantibacillus plantarum</name>
    <name type="common">Lactobacillus plantarum</name>
    <dbReference type="NCBI Taxonomy" id="1590"/>
    <lineage>
        <taxon>Bacteria</taxon>
        <taxon>Bacillati</taxon>
        <taxon>Bacillota</taxon>
        <taxon>Bacilli</taxon>
        <taxon>Lactobacillales</taxon>
        <taxon>Lactobacillaceae</taxon>
        <taxon>Lactiplantibacillus</taxon>
    </lineage>
</organism>
<dbReference type="RefSeq" id="WP_003642287.1">
    <property type="nucleotide sequence ID" value="NZ_AP018405.1"/>
</dbReference>
<dbReference type="InterPro" id="IPR005247">
    <property type="entry name" value="YbhB_YbcL/LppC-like"/>
</dbReference>
<dbReference type="SUPFAM" id="SSF49777">
    <property type="entry name" value="PEBP-like"/>
    <property type="match status" value="1"/>
</dbReference>
<dbReference type="CDD" id="cd00865">
    <property type="entry name" value="PEBP_bact_arch"/>
    <property type="match status" value="1"/>
</dbReference>
<evidence type="ECO:0000313" key="4">
    <source>
        <dbReference type="Proteomes" id="UP000595466"/>
    </source>
</evidence>
<sequence length="164" mass="18728">MQIKVDLDDGFLPRIYTSNANVKHSGQPILSFPIEIKSIPAITTAFAISLIDYDAVPRTGFPFIHWLATNIPVMAEIPADFSRNFEGPQGQNSWMSRFYQLNDSYFADHYAGPNPPDQPHRYTLSVFALKHNLPLNNRFYYNDFREQLVGNVLTKAELQILAHN</sequence>
<gene>
    <name evidence="2" type="ORF">JH395_02705</name>
    <name evidence="1" type="ORF">LPJSA22_02741</name>
</gene>
<dbReference type="InterPro" id="IPR008914">
    <property type="entry name" value="PEBP"/>
</dbReference>
<dbReference type="InterPro" id="IPR036610">
    <property type="entry name" value="PEBP-like_sf"/>
</dbReference>